<sequence>MAVNVVVGLVFDIPKAQRTGVELVFVFVCGRGDNRPIQLGVFIDGDIETAFAYLNSVSADWLIFEECQLQDELKLKLKFEDIKQMDEEELKSVTLILDALILKYQTKNLIK</sequence>
<comment type="caution">
    <text evidence="1">The sequence shown here is derived from an EMBL/GenBank/DDBJ whole genome shotgun (WGS) entry which is preliminary data.</text>
</comment>
<accession>B6XC55</accession>
<proteinExistence type="predicted"/>
<protein>
    <submittedName>
        <fullName evidence="1">Uncharacterized protein</fullName>
    </submittedName>
</protein>
<evidence type="ECO:0000313" key="2">
    <source>
        <dbReference type="Proteomes" id="UP000003729"/>
    </source>
</evidence>
<organism evidence="1 2">
    <name type="scientific">Providencia alcalifaciens DSM 30120</name>
    <dbReference type="NCBI Taxonomy" id="520999"/>
    <lineage>
        <taxon>Bacteria</taxon>
        <taxon>Pseudomonadati</taxon>
        <taxon>Pseudomonadota</taxon>
        <taxon>Gammaproteobacteria</taxon>
        <taxon>Enterobacterales</taxon>
        <taxon>Morganellaceae</taxon>
        <taxon>Providencia</taxon>
    </lineage>
</organism>
<dbReference type="Proteomes" id="UP000003729">
    <property type="component" value="Unassembled WGS sequence"/>
</dbReference>
<reference evidence="1 2" key="1">
    <citation type="submission" date="2008-10" db="EMBL/GenBank/DDBJ databases">
        <title>Draft genome sequence of Providencia alcalifaciens (DSM 30120).</title>
        <authorList>
            <person name="Sudarsanam P."/>
            <person name="Ley R."/>
            <person name="Guruge J."/>
            <person name="Turnbaugh P.J."/>
            <person name="Mahowald M."/>
            <person name="Liep D."/>
            <person name="Gordon J."/>
        </authorList>
    </citation>
    <scope>NUCLEOTIDE SEQUENCE [LARGE SCALE GENOMIC DNA]</scope>
    <source>
        <strain evidence="1 2">DSM 30120</strain>
    </source>
</reference>
<reference evidence="1 2" key="2">
    <citation type="submission" date="2008-10" db="EMBL/GenBank/DDBJ databases">
        <authorList>
            <person name="Fulton L."/>
            <person name="Clifton S."/>
            <person name="Fulton B."/>
            <person name="Xu J."/>
            <person name="Minx P."/>
            <person name="Pepin K.H."/>
            <person name="Johnson M."/>
            <person name="Bhonagiri V."/>
            <person name="Nash W.E."/>
            <person name="Mardis E.R."/>
            <person name="Wilson R.K."/>
        </authorList>
    </citation>
    <scope>NUCLEOTIDE SEQUENCE [LARGE SCALE GENOMIC DNA]</scope>
    <source>
        <strain evidence="1 2">DSM 30120</strain>
    </source>
</reference>
<dbReference type="EMBL" id="ABXW01000014">
    <property type="protein sequence ID" value="EEB47207.1"/>
    <property type="molecule type" value="Genomic_DNA"/>
</dbReference>
<evidence type="ECO:0000313" key="1">
    <source>
        <dbReference type="EMBL" id="EEB47207.1"/>
    </source>
</evidence>
<gene>
    <name evidence="1" type="ORF">PROVALCAL_00917</name>
</gene>
<dbReference type="AlphaFoldDB" id="B6XC55"/>
<name>B6XC55_9GAMM</name>